<comment type="similarity">
    <text evidence="2">Belongs to the amino acid-polyamine-organocation (APC) superfamily. Basic amino acid/polyamine antiporter (APA) (TC 2.A.3.2) family.</text>
</comment>
<feature type="transmembrane region" description="Helical" evidence="9">
    <location>
        <begin position="180"/>
        <end position="198"/>
    </location>
</feature>
<keyword evidence="11" id="KW-1185">Reference proteome</keyword>
<evidence type="ECO:0000313" key="10">
    <source>
        <dbReference type="EMBL" id="RDY66274.1"/>
    </source>
</evidence>
<dbReference type="AlphaFoldDB" id="A0A3D8VA40"/>
<feature type="transmembrane region" description="Helical" evidence="9">
    <location>
        <begin position="239"/>
        <end position="259"/>
    </location>
</feature>
<evidence type="ECO:0000256" key="8">
    <source>
        <dbReference type="ARBA" id="ARBA00045636"/>
    </source>
</evidence>
<feature type="transmembrane region" description="Helical" evidence="9">
    <location>
        <begin position="327"/>
        <end position="352"/>
    </location>
</feature>
<feature type="transmembrane region" description="Helical" evidence="9">
    <location>
        <begin position="97"/>
        <end position="117"/>
    </location>
</feature>
<evidence type="ECO:0000256" key="7">
    <source>
        <dbReference type="ARBA" id="ARBA00023136"/>
    </source>
</evidence>
<comment type="subcellular location">
    <subcellularLocation>
        <location evidence="1">Cell membrane</location>
        <topology evidence="1">Multi-pass membrane protein</topology>
    </subcellularLocation>
</comment>
<keyword evidence="6 9" id="KW-1133">Transmembrane helix</keyword>
<dbReference type="Proteomes" id="UP000256829">
    <property type="component" value="Unassembled WGS sequence"/>
</dbReference>
<gene>
    <name evidence="10" type="ORF">DX912_13370</name>
</gene>
<name>A0A3D8VA40_9GAMM</name>
<dbReference type="PANTHER" id="PTHR42770">
    <property type="entry name" value="AMINO ACID TRANSPORTER-RELATED"/>
    <property type="match status" value="1"/>
</dbReference>
<evidence type="ECO:0000256" key="2">
    <source>
        <dbReference type="ARBA" id="ARBA00008220"/>
    </source>
</evidence>
<dbReference type="GO" id="GO:0005886">
    <property type="term" value="C:plasma membrane"/>
    <property type="evidence" value="ECO:0007669"/>
    <property type="project" value="UniProtKB-SubCell"/>
</dbReference>
<feature type="transmembrane region" description="Helical" evidence="9">
    <location>
        <begin position="68"/>
        <end position="90"/>
    </location>
</feature>
<dbReference type="Gene3D" id="1.20.1740.10">
    <property type="entry name" value="Amino acid/polyamine transporter I"/>
    <property type="match status" value="1"/>
</dbReference>
<keyword evidence="4" id="KW-1003">Cell membrane</keyword>
<feature type="transmembrane region" description="Helical" evidence="9">
    <location>
        <begin position="373"/>
        <end position="391"/>
    </location>
</feature>
<keyword evidence="7 9" id="KW-0472">Membrane</keyword>
<dbReference type="Pfam" id="PF13520">
    <property type="entry name" value="AA_permease_2"/>
    <property type="match status" value="1"/>
</dbReference>
<feature type="transmembrane region" description="Helical" evidence="9">
    <location>
        <begin position="459"/>
        <end position="479"/>
    </location>
</feature>
<evidence type="ECO:0000256" key="9">
    <source>
        <dbReference type="SAM" id="Phobius"/>
    </source>
</evidence>
<evidence type="ECO:0000256" key="4">
    <source>
        <dbReference type="ARBA" id="ARBA00022475"/>
    </source>
</evidence>
<evidence type="ECO:0000256" key="6">
    <source>
        <dbReference type="ARBA" id="ARBA00022989"/>
    </source>
</evidence>
<dbReference type="InterPro" id="IPR002293">
    <property type="entry name" value="AA/rel_permease1"/>
</dbReference>
<keyword evidence="5 9" id="KW-0812">Transmembrane</keyword>
<feature type="transmembrane region" description="Helical" evidence="9">
    <location>
        <begin position="205"/>
        <end position="227"/>
    </location>
</feature>
<reference evidence="10 11" key="1">
    <citation type="submission" date="2018-08" db="EMBL/GenBank/DDBJ databases">
        <title>Lysobacter soli KCTC 22011, whole genome shotgun sequence.</title>
        <authorList>
            <person name="Zhang X."/>
            <person name="Feng G."/>
            <person name="Zhu H."/>
        </authorList>
    </citation>
    <scope>NUCLEOTIDE SEQUENCE [LARGE SCALE GENOMIC DNA]</scope>
    <source>
        <strain evidence="10 11">KCTC 22011</strain>
    </source>
</reference>
<proteinExistence type="inferred from homology"/>
<comment type="caution">
    <text evidence="10">The sequence shown here is derived from an EMBL/GenBank/DDBJ whole genome shotgun (WGS) entry which is preliminary data.</text>
</comment>
<accession>A0A3D8VA40</accession>
<dbReference type="PIRSF" id="PIRSF006060">
    <property type="entry name" value="AA_transporter"/>
    <property type="match status" value="1"/>
</dbReference>
<feature type="transmembrane region" description="Helical" evidence="9">
    <location>
        <begin position="397"/>
        <end position="419"/>
    </location>
</feature>
<evidence type="ECO:0000313" key="11">
    <source>
        <dbReference type="Proteomes" id="UP000256829"/>
    </source>
</evidence>
<feature type="transmembrane region" description="Helical" evidence="9">
    <location>
        <begin position="129"/>
        <end position="149"/>
    </location>
</feature>
<dbReference type="InterPro" id="IPR050367">
    <property type="entry name" value="APC_superfamily"/>
</dbReference>
<comment type="function">
    <text evidence="8">Major component of the acid-resistance (AR) system allowing enteric pathogens to survive the acidic environment in the stomach. Exchanges extracellular arginine for its intracellular decarboxylation product agmatine (Agm) thereby expelling intracellular protons. Probably undergoes several conformational states in order to translocate the substrate across the membrane; keeps the substrate accessible to only 1 side of the membrane at a time by opening and closing 3 membrane-internal gates.</text>
</comment>
<feature type="transmembrane region" description="Helical" evidence="9">
    <location>
        <begin position="280"/>
        <end position="307"/>
    </location>
</feature>
<organism evidence="10 11">
    <name type="scientific">Lysobacter soli</name>
    <dbReference type="NCBI Taxonomy" id="453783"/>
    <lineage>
        <taxon>Bacteria</taxon>
        <taxon>Pseudomonadati</taxon>
        <taxon>Pseudomonadota</taxon>
        <taxon>Gammaproteobacteria</taxon>
        <taxon>Lysobacterales</taxon>
        <taxon>Lysobacteraceae</taxon>
        <taxon>Lysobacter</taxon>
    </lineage>
</organism>
<feature type="transmembrane region" description="Helical" evidence="9">
    <location>
        <begin position="431"/>
        <end position="453"/>
    </location>
</feature>
<protein>
    <recommendedName>
        <fullName evidence="3">Arginine/agmatine antiporter</fullName>
    </recommendedName>
</protein>
<evidence type="ECO:0000256" key="5">
    <source>
        <dbReference type="ARBA" id="ARBA00022692"/>
    </source>
</evidence>
<dbReference type="PANTHER" id="PTHR42770:SF18">
    <property type="entry name" value="ARGININE_AGMATINE ANTIPORTER"/>
    <property type="match status" value="1"/>
</dbReference>
<evidence type="ECO:0000256" key="1">
    <source>
        <dbReference type="ARBA" id="ARBA00004651"/>
    </source>
</evidence>
<dbReference type="GO" id="GO:0022857">
    <property type="term" value="F:transmembrane transporter activity"/>
    <property type="evidence" value="ECO:0007669"/>
    <property type="project" value="InterPro"/>
</dbReference>
<dbReference type="EMBL" id="QTJR01000010">
    <property type="protein sequence ID" value="RDY66274.1"/>
    <property type="molecule type" value="Genomic_DNA"/>
</dbReference>
<evidence type="ECO:0000256" key="3">
    <source>
        <dbReference type="ARBA" id="ARBA00021069"/>
    </source>
</evidence>
<sequence>MTVLVGATPWAGWRWEVQRRGRDDGALPLCHARPTFRPGLPMTDAATPSRTPLQGDAALVRALGPFQLGASIVNIIVGAGIFMLPALLLARMGPAAPLAFIVGAFAIVPIALCFAAVGSRASATGGPYTYVGAGFGPFAGFLTGALMWICNVTSSAGVAAALAGQVAHAFPMFAEPAARATLIVGAYALLFALNAFGVKLGARMIVALATLKLTPLFVLALIGLAFVDWSQVSFGLGAMPTWSALGSSLVLVVFAYAGMETALVPSGEVRDPARHVPRATLGAIVVVVLLYIGIQVVCQGTLGASLAGSAAPVADAAGTLWLPARTVLLATACVSMLGFLMGNLFSSSRLLFALGRDGFLPRGFGVVDARHRVPVLGLVAHAGLAAVLAVAGSFETMALISGGAICLVFAAVAAASWRTQRIGLRGAGEPLVLPGGALIPVIAIATMAAILATLSAQEWLAIAVSLTALVIVYAVLAALRGRSGRRSAA</sequence>